<dbReference type="InterPro" id="IPR011993">
    <property type="entry name" value="PH-like_dom_sf"/>
</dbReference>
<proteinExistence type="predicted"/>
<evidence type="ECO:0000259" key="2">
    <source>
        <dbReference type="SMART" id="SM00568"/>
    </source>
</evidence>
<reference evidence="3 4" key="1">
    <citation type="submission" date="2022-11" db="EMBL/GenBank/DDBJ databases">
        <title>Mucor velutinosus strain NIH1002 WGS.</title>
        <authorList>
            <person name="Subramanian P."/>
            <person name="Mullikin J.C."/>
            <person name="Segre J.A."/>
            <person name="Zelazny A.M."/>
        </authorList>
    </citation>
    <scope>NUCLEOTIDE SEQUENCE [LARGE SCALE GENOMIC DNA]</scope>
    <source>
        <strain evidence="3 4">NIH1002</strain>
    </source>
</reference>
<feature type="region of interest" description="Disordered" evidence="1">
    <location>
        <begin position="201"/>
        <end position="234"/>
    </location>
</feature>
<dbReference type="Pfam" id="PF02893">
    <property type="entry name" value="GRAM"/>
    <property type="match status" value="1"/>
</dbReference>
<dbReference type="GO" id="GO:0120015">
    <property type="term" value="F:sterol transfer activity"/>
    <property type="evidence" value="ECO:0007669"/>
    <property type="project" value="TreeGrafter"/>
</dbReference>
<dbReference type="SMART" id="SM00568">
    <property type="entry name" value="GRAM"/>
    <property type="match status" value="1"/>
</dbReference>
<organism evidence="3 4">
    <name type="scientific">Mucor velutinosus</name>
    <dbReference type="NCBI Taxonomy" id="708070"/>
    <lineage>
        <taxon>Eukaryota</taxon>
        <taxon>Fungi</taxon>
        <taxon>Fungi incertae sedis</taxon>
        <taxon>Mucoromycota</taxon>
        <taxon>Mucoromycotina</taxon>
        <taxon>Mucoromycetes</taxon>
        <taxon>Mucorales</taxon>
        <taxon>Mucorineae</taxon>
        <taxon>Mucoraceae</taxon>
        <taxon>Mucor</taxon>
    </lineage>
</organism>
<dbReference type="GO" id="GO:0140268">
    <property type="term" value="C:endoplasmic reticulum-plasma membrane contact site"/>
    <property type="evidence" value="ECO:0007669"/>
    <property type="project" value="TreeGrafter"/>
</dbReference>
<dbReference type="GeneID" id="89946493"/>
<keyword evidence="4" id="KW-1185">Reference proteome</keyword>
<dbReference type="AlphaFoldDB" id="A0AAN7I052"/>
<name>A0AAN7I052_9FUNG</name>
<dbReference type="PANTHER" id="PTHR23319:SF4">
    <property type="entry name" value="GRAM DOMAIN CONTAINING 1B, ISOFORM E"/>
    <property type="match status" value="1"/>
</dbReference>
<dbReference type="GO" id="GO:0005886">
    <property type="term" value="C:plasma membrane"/>
    <property type="evidence" value="ECO:0007669"/>
    <property type="project" value="TreeGrafter"/>
</dbReference>
<dbReference type="GO" id="GO:0005789">
    <property type="term" value="C:endoplasmic reticulum membrane"/>
    <property type="evidence" value="ECO:0007669"/>
    <property type="project" value="TreeGrafter"/>
</dbReference>
<gene>
    <name evidence="3" type="ORF">ATC70_002791</name>
</gene>
<evidence type="ECO:0000256" key="1">
    <source>
        <dbReference type="SAM" id="MobiDB-lite"/>
    </source>
</evidence>
<feature type="compositionally biased region" description="Low complexity" evidence="1">
    <location>
        <begin position="1"/>
        <end position="12"/>
    </location>
</feature>
<dbReference type="Gene3D" id="2.30.29.30">
    <property type="entry name" value="Pleckstrin-homology domain (PH domain)/Phosphotyrosine-binding domain (PTB)"/>
    <property type="match status" value="1"/>
</dbReference>
<dbReference type="GO" id="GO:0005739">
    <property type="term" value="C:mitochondrion"/>
    <property type="evidence" value="ECO:0007669"/>
    <property type="project" value="TreeGrafter"/>
</dbReference>
<protein>
    <recommendedName>
        <fullName evidence="2">GRAM domain-containing protein</fullName>
    </recommendedName>
</protein>
<evidence type="ECO:0000313" key="4">
    <source>
        <dbReference type="Proteomes" id="UP001304243"/>
    </source>
</evidence>
<dbReference type="InterPro" id="IPR004182">
    <property type="entry name" value="GRAM"/>
</dbReference>
<dbReference type="GO" id="GO:0032541">
    <property type="term" value="C:cortical endoplasmic reticulum"/>
    <property type="evidence" value="ECO:0007669"/>
    <property type="project" value="TreeGrafter"/>
</dbReference>
<dbReference type="PANTHER" id="PTHR23319">
    <property type="entry name" value="GRAM DOMAIN CONTAINING 1B, ISOFORM E"/>
    <property type="match status" value="1"/>
</dbReference>
<dbReference type="CDD" id="cd13220">
    <property type="entry name" value="PH-GRAM_GRAMDC"/>
    <property type="match status" value="1"/>
</dbReference>
<feature type="compositionally biased region" description="Low complexity" evidence="1">
    <location>
        <begin position="53"/>
        <end position="70"/>
    </location>
</feature>
<dbReference type="EMBL" id="JASEJX010000015">
    <property type="protein sequence ID" value="KAK4515181.1"/>
    <property type="molecule type" value="Genomic_DNA"/>
</dbReference>
<accession>A0AAN7I052</accession>
<comment type="caution">
    <text evidence="3">The sequence shown here is derived from an EMBL/GenBank/DDBJ whole genome shotgun (WGS) entry which is preliminary data.</text>
</comment>
<dbReference type="Proteomes" id="UP001304243">
    <property type="component" value="Unassembled WGS sequence"/>
</dbReference>
<feature type="compositionally biased region" description="Basic and acidic residues" evidence="1">
    <location>
        <begin position="220"/>
        <end position="231"/>
    </location>
</feature>
<evidence type="ECO:0000313" key="3">
    <source>
        <dbReference type="EMBL" id="KAK4515181.1"/>
    </source>
</evidence>
<feature type="region of interest" description="Disordered" evidence="1">
    <location>
        <begin position="1"/>
        <end position="112"/>
    </location>
</feature>
<dbReference type="GO" id="GO:0032366">
    <property type="term" value="P:intracellular sterol transport"/>
    <property type="evidence" value="ECO:0007669"/>
    <property type="project" value="TreeGrafter"/>
</dbReference>
<feature type="domain" description="GRAM" evidence="2">
    <location>
        <begin position="263"/>
        <end position="330"/>
    </location>
</feature>
<sequence>MSASSSVEASSLPVPPPKPPRISARHHSVSSGASHANERMPPPVPPKRLSVNSTSLPKLSSESTLSSAASIHNMALPPLNNRDTSPILKADKPPTSPVSVHGGSKRRDSISSLLSSSSLETYLHEIKQLGRQVKRQLLEEEDIMSLGNRMLPASPQPPPAVRRNRAISLGSAKTSAHVDDLVRQQQEQLFDSFNKLRQHKQAEAHSLASDVSDSTAPAPVEKEKPHTETAPDKPIPLIDYVTPELVNEKPFIPIVYADEKRNHDFHMLFRSVPEEDRLIEEYNCAMYKDILVQGKLYISQEHLCFNAKFFGWATNLVLAYKDIKSIEKRNMALIVPNGIQITTHLDTKHVFASFMTRDCTFDLIYQTWQECLFPKKEVNEINDPLPPLPQTPNKDNHADMVNQHVVQKQAIPEETAVSNHKQPSTQQDMVYKHYQWIVMDEVFIGTVEGLYKLLYQSDFVHQYLVVMAQCQDVQFGAWDQGSNARSSTITKDGVDYQVTDTETCHQRDTVLCISSTVTSESLVDLRYKVCISRRTDTEIEAVISIHDQQYIPYFKSFQKWLSRKSTRITIQRLSEGRKLSTCWRDSKRLALQRKYVMPSVQIMKQAYLVFVLSVQSAYRYAQAMKWEHWLILLLLMASLLMLHHMNARVYLLEHQHSPCLLAFPAADTVMKDETTTNSVEMNHFEFMQLKMNEIKQKMALLHREVASQKQQLLHEPQE</sequence>
<dbReference type="RefSeq" id="XP_064681847.1">
    <property type="nucleotide sequence ID" value="XM_064822161.1"/>
</dbReference>
<dbReference type="InterPro" id="IPR051482">
    <property type="entry name" value="Cholesterol_transport"/>
</dbReference>
<dbReference type="GO" id="GO:0032934">
    <property type="term" value="F:sterol binding"/>
    <property type="evidence" value="ECO:0007669"/>
    <property type="project" value="TreeGrafter"/>
</dbReference>